<keyword evidence="3" id="KW-1185">Reference proteome</keyword>
<evidence type="ECO:0000313" key="3">
    <source>
        <dbReference type="Proteomes" id="UP000800092"/>
    </source>
</evidence>
<dbReference type="InterPro" id="IPR011009">
    <property type="entry name" value="Kinase-like_dom_sf"/>
</dbReference>
<feature type="region of interest" description="Disordered" evidence="1">
    <location>
        <begin position="167"/>
        <end position="207"/>
    </location>
</feature>
<dbReference type="OrthoDB" id="4062651at2759"/>
<accession>A0A6A6GX15</accession>
<dbReference type="SUPFAM" id="SSF56112">
    <property type="entry name" value="Protein kinase-like (PK-like)"/>
    <property type="match status" value="1"/>
</dbReference>
<evidence type="ECO:0000313" key="2">
    <source>
        <dbReference type="EMBL" id="KAF2229883.1"/>
    </source>
</evidence>
<dbReference type="EMBL" id="ML991852">
    <property type="protein sequence ID" value="KAF2229883.1"/>
    <property type="molecule type" value="Genomic_DNA"/>
</dbReference>
<organism evidence="2 3">
    <name type="scientific">Viridothelium virens</name>
    <name type="common">Speckled blister lichen</name>
    <name type="synonym">Trypethelium virens</name>
    <dbReference type="NCBI Taxonomy" id="1048519"/>
    <lineage>
        <taxon>Eukaryota</taxon>
        <taxon>Fungi</taxon>
        <taxon>Dikarya</taxon>
        <taxon>Ascomycota</taxon>
        <taxon>Pezizomycotina</taxon>
        <taxon>Dothideomycetes</taxon>
        <taxon>Dothideomycetes incertae sedis</taxon>
        <taxon>Trypetheliales</taxon>
        <taxon>Trypetheliaceae</taxon>
        <taxon>Viridothelium</taxon>
    </lineage>
</organism>
<dbReference type="Gene3D" id="1.10.510.10">
    <property type="entry name" value="Transferase(Phosphotransferase) domain 1"/>
    <property type="match status" value="1"/>
</dbReference>
<reference evidence="2" key="1">
    <citation type="journal article" date="2020" name="Stud. Mycol.">
        <title>101 Dothideomycetes genomes: a test case for predicting lifestyles and emergence of pathogens.</title>
        <authorList>
            <person name="Haridas S."/>
            <person name="Albert R."/>
            <person name="Binder M."/>
            <person name="Bloem J."/>
            <person name="Labutti K."/>
            <person name="Salamov A."/>
            <person name="Andreopoulos B."/>
            <person name="Baker S."/>
            <person name="Barry K."/>
            <person name="Bills G."/>
            <person name="Bluhm B."/>
            <person name="Cannon C."/>
            <person name="Castanera R."/>
            <person name="Culley D."/>
            <person name="Daum C."/>
            <person name="Ezra D."/>
            <person name="Gonzalez J."/>
            <person name="Henrissat B."/>
            <person name="Kuo A."/>
            <person name="Liang C."/>
            <person name="Lipzen A."/>
            <person name="Lutzoni F."/>
            <person name="Magnuson J."/>
            <person name="Mondo S."/>
            <person name="Nolan M."/>
            <person name="Ohm R."/>
            <person name="Pangilinan J."/>
            <person name="Park H.-J."/>
            <person name="Ramirez L."/>
            <person name="Alfaro M."/>
            <person name="Sun H."/>
            <person name="Tritt A."/>
            <person name="Yoshinaga Y."/>
            <person name="Zwiers L.-H."/>
            <person name="Turgeon B."/>
            <person name="Goodwin S."/>
            <person name="Spatafora J."/>
            <person name="Crous P."/>
            <person name="Grigoriev I."/>
        </authorList>
    </citation>
    <scope>NUCLEOTIDE SEQUENCE</scope>
    <source>
        <strain evidence="2">Tuck. ex Michener</strain>
    </source>
</reference>
<feature type="non-terminal residue" evidence="2">
    <location>
        <position position="230"/>
    </location>
</feature>
<gene>
    <name evidence="2" type="ORF">EV356DRAFT_419553</name>
</gene>
<name>A0A6A6GX15_VIRVR</name>
<evidence type="ECO:0008006" key="4">
    <source>
        <dbReference type="Google" id="ProtNLM"/>
    </source>
</evidence>
<dbReference type="AlphaFoldDB" id="A0A6A6GX15"/>
<sequence length="230" mass="25585">QVRLAGEMQTFSVFKGIDFRLFLMYADGDNEVDDEFVRNRIKVWHHADSLIRTMPPHPNILPPPLRYVTVSDPGTPERSAVCGCLYPFFAMGDVGARIESSNGGGSPIPLDLKARWCAQMSAATEHAHLVVHSYHMDIKPGNFLIDDDENLILAGWEQFAAPATTLAPEADGNSDVEEIQASSSTPDSSVLKYTKYKGPERQNTDDDLGGGYSWNLWNVFPIWQERCPKA</sequence>
<protein>
    <recommendedName>
        <fullName evidence="4">Protein kinase domain-containing protein</fullName>
    </recommendedName>
</protein>
<dbReference type="Proteomes" id="UP000800092">
    <property type="component" value="Unassembled WGS sequence"/>
</dbReference>
<proteinExistence type="predicted"/>
<evidence type="ECO:0000256" key="1">
    <source>
        <dbReference type="SAM" id="MobiDB-lite"/>
    </source>
</evidence>
<feature type="non-terminal residue" evidence="2">
    <location>
        <position position="1"/>
    </location>
</feature>